<protein>
    <submittedName>
        <fullName evidence="2">Gamma-glutamylcyclotransferase</fullName>
    </submittedName>
</protein>
<evidence type="ECO:0000313" key="2">
    <source>
        <dbReference type="EMBL" id="MFC6869851.1"/>
    </source>
</evidence>
<dbReference type="CDD" id="cd06661">
    <property type="entry name" value="GGCT_like"/>
    <property type="match status" value="1"/>
</dbReference>
<proteinExistence type="predicted"/>
<dbReference type="SUPFAM" id="SSF110857">
    <property type="entry name" value="Gamma-glutamyl cyclotransferase-like"/>
    <property type="match status" value="1"/>
</dbReference>
<organism evidence="2 3">
    <name type="scientific">Haloechinothrix salitolerans</name>
    <dbReference type="NCBI Taxonomy" id="926830"/>
    <lineage>
        <taxon>Bacteria</taxon>
        <taxon>Bacillati</taxon>
        <taxon>Actinomycetota</taxon>
        <taxon>Actinomycetes</taxon>
        <taxon>Pseudonocardiales</taxon>
        <taxon>Pseudonocardiaceae</taxon>
        <taxon>Haloechinothrix</taxon>
    </lineage>
</organism>
<evidence type="ECO:0000313" key="3">
    <source>
        <dbReference type="Proteomes" id="UP001596337"/>
    </source>
</evidence>
<dbReference type="InterPro" id="IPR013024">
    <property type="entry name" value="GGCT-like"/>
</dbReference>
<accession>A0ABW2C3F4</accession>
<dbReference type="InterPro" id="IPR053844">
    <property type="entry name" value="AH_C"/>
</dbReference>
<reference evidence="3" key="1">
    <citation type="journal article" date="2019" name="Int. J. Syst. Evol. Microbiol.">
        <title>The Global Catalogue of Microorganisms (GCM) 10K type strain sequencing project: providing services to taxonomists for standard genome sequencing and annotation.</title>
        <authorList>
            <consortium name="The Broad Institute Genomics Platform"/>
            <consortium name="The Broad Institute Genome Sequencing Center for Infectious Disease"/>
            <person name="Wu L."/>
            <person name="Ma J."/>
        </authorList>
    </citation>
    <scope>NUCLEOTIDE SEQUENCE [LARGE SCALE GENOMIC DNA]</scope>
    <source>
        <strain evidence="3">KCTC 32255</strain>
    </source>
</reference>
<evidence type="ECO:0000259" key="1">
    <source>
        <dbReference type="Pfam" id="PF21986"/>
    </source>
</evidence>
<comment type="caution">
    <text evidence="2">The sequence shown here is derived from an EMBL/GenBank/DDBJ whole genome shotgun (WGS) entry which is preliminary data.</text>
</comment>
<feature type="domain" description="Allophanate hydrolase C-terminal" evidence="1">
    <location>
        <begin position="1"/>
        <end position="119"/>
    </location>
</feature>
<sequence>MFLNGGGMRGGDLHHQLRGAPLVKETRTAPKYRFHSVDDRFPALEPVDEGGVAVWGELYDLPMETLRDSLLPAEPPELELSVIELEDGTSSFAVVLRKEYRRTATLTDISDVGSWRQYKGIEPPA</sequence>
<dbReference type="Gene3D" id="3.10.490.10">
    <property type="entry name" value="Gamma-glutamyl cyclotransferase-like"/>
    <property type="match status" value="1"/>
</dbReference>
<dbReference type="Pfam" id="PF21986">
    <property type="entry name" value="AH_C"/>
    <property type="match status" value="1"/>
</dbReference>
<dbReference type="EMBL" id="JBHSXX010000001">
    <property type="protein sequence ID" value="MFC6869851.1"/>
    <property type="molecule type" value="Genomic_DNA"/>
</dbReference>
<keyword evidence="3" id="KW-1185">Reference proteome</keyword>
<dbReference type="Proteomes" id="UP001596337">
    <property type="component" value="Unassembled WGS sequence"/>
</dbReference>
<dbReference type="InterPro" id="IPR036568">
    <property type="entry name" value="GGCT-like_sf"/>
</dbReference>
<name>A0ABW2C3F4_9PSEU</name>
<dbReference type="RefSeq" id="WP_390183323.1">
    <property type="nucleotide sequence ID" value="NZ_BAABLA010000116.1"/>
</dbReference>
<gene>
    <name evidence="2" type="ORF">ACFQGD_22170</name>
</gene>